<reference evidence="3 4" key="1">
    <citation type="submission" date="2016-06" db="EMBL/GenBank/DDBJ databases">
        <title>Insight into the functional genes involving in sulfur oxidation in Pearl River water.</title>
        <authorList>
            <person name="Luo J."/>
            <person name="Tan X."/>
            <person name="Lin W."/>
        </authorList>
    </citation>
    <scope>NUCLEOTIDE SEQUENCE [LARGE SCALE GENOMIC DNA]</scope>
    <source>
        <strain evidence="3 4">LS2</strain>
    </source>
</reference>
<dbReference type="SUPFAM" id="SSF53756">
    <property type="entry name" value="UDP-Glycosyltransferase/glycogen phosphorylase"/>
    <property type="match status" value="1"/>
</dbReference>
<evidence type="ECO:0000313" key="4">
    <source>
        <dbReference type="Proteomes" id="UP000078596"/>
    </source>
</evidence>
<proteinExistence type="predicted"/>
<sequence>MHILMISDVYFPRINGVSTSIDSFRSEMRAQGHRVTLICPEYPEARNLARAADHTDDPDIIRIPSRSVILDPEDRMMRYGEILRLIPTLQSQSIDLVHIHTPFVAHYAGLKLARALGTPVVESYHTFFEEYLYNYVKWLPKSWLKFMARRFSKSQCNSVDALIVPSSPMRDILHAYGVRTTMHILPTGLDLDQFRTAPITDFRSGLGIRTDQPLLLYVGRVALEKNIDFLIDMFPAVRKQHPEAVLVIAGEGPAEGHLRRRVRALDLDNAIRFVGYMRRDGTLQDAYRAADLFVFASRTETQGLVLLEALALGTPVAALGAMGTRDVLDTAGGCLIPPDHPSEFANAVNSVLQTPDRLVQMAREAMHYADSWSAEQKTAQLIDHYVDLVTEKQQSSC</sequence>
<dbReference type="AlphaFoldDB" id="A0A191ZKC0"/>
<dbReference type="InterPro" id="IPR050194">
    <property type="entry name" value="Glycosyltransferase_grp1"/>
</dbReference>
<feature type="domain" description="Glycosyltransferase subfamily 4-like N-terminal" evidence="2">
    <location>
        <begin position="14"/>
        <end position="193"/>
    </location>
</feature>
<feature type="domain" description="Glycosyl transferase family 1" evidence="1">
    <location>
        <begin position="201"/>
        <end position="365"/>
    </location>
</feature>
<keyword evidence="3" id="KW-0808">Transferase</keyword>
<evidence type="ECO:0000259" key="1">
    <source>
        <dbReference type="Pfam" id="PF00534"/>
    </source>
</evidence>
<dbReference type="KEGG" id="haz:A9404_05645"/>
<dbReference type="RefSeq" id="WP_066102866.1">
    <property type="nucleotide sequence ID" value="NZ_CP016027.1"/>
</dbReference>
<gene>
    <name evidence="3" type="ORF">A9404_05645</name>
</gene>
<protein>
    <submittedName>
        <fullName evidence="3">Glycosyl transferase family 1</fullName>
    </submittedName>
</protein>
<dbReference type="EMBL" id="CP016027">
    <property type="protein sequence ID" value="ANJ68305.1"/>
    <property type="molecule type" value="Genomic_DNA"/>
</dbReference>
<dbReference type="InterPro" id="IPR028098">
    <property type="entry name" value="Glyco_trans_4-like_N"/>
</dbReference>
<dbReference type="OrthoDB" id="9802525at2"/>
<dbReference type="GO" id="GO:0016758">
    <property type="term" value="F:hexosyltransferase activity"/>
    <property type="evidence" value="ECO:0007669"/>
    <property type="project" value="TreeGrafter"/>
</dbReference>
<accession>A0A191ZKC0</accession>
<evidence type="ECO:0000313" key="3">
    <source>
        <dbReference type="EMBL" id="ANJ68305.1"/>
    </source>
</evidence>
<dbReference type="PANTHER" id="PTHR45947:SF3">
    <property type="entry name" value="SULFOQUINOVOSYL TRANSFERASE SQD2"/>
    <property type="match status" value="1"/>
</dbReference>
<dbReference type="Proteomes" id="UP000078596">
    <property type="component" value="Chromosome"/>
</dbReference>
<dbReference type="Pfam" id="PF13439">
    <property type="entry name" value="Glyco_transf_4"/>
    <property type="match status" value="1"/>
</dbReference>
<dbReference type="InterPro" id="IPR001296">
    <property type="entry name" value="Glyco_trans_1"/>
</dbReference>
<dbReference type="STRING" id="1860122.A9404_05645"/>
<keyword evidence="4" id="KW-1185">Reference proteome</keyword>
<dbReference type="PANTHER" id="PTHR45947">
    <property type="entry name" value="SULFOQUINOVOSYL TRANSFERASE SQD2"/>
    <property type="match status" value="1"/>
</dbReference>
<name>A0A191ZKC0_9GAMM</name>
<evidence type="ECO:0000259" key="2">
    <source>
        <dbReference type="Pfam" id="PF13439"/>
    </source>
</evidence>
<organism evidence="3 4">
    <name type="scientific">Halothiobacillus diazotrophicus</name>
    <dbReference type="NCBI Taxonomy" id="1860122"/>
    <lineage>
        <taxon>Bacteria</taxon>
        <taxon>Pseudomonadati</taxon>
        <taxon>Pseudomonadota</taxon>
        <taxon>Gammaproteobacteria</taxon>
        <taxon>Chromatiales</taxon>
        <taxon>Halothiobacillaceae</taxon>
        <taxon>Halothiobacillus</taxon>
    </lineage>
</organism>
<dbReference type="Pfam" id="PF00534">
    <property type="entry name" value="Glycos_transf_1"/>
    <property type="match status" value="1"/>
</dbReference>
<dbReference type="Gene3D" id="3.40.50.2000">
    <property type="entry name" value="Glycogen Phosphorylase B"/>
    <property type="match status" value="2"/>
</dbReference>